<evidence type="ECO:0000256" key="9">
    <source>
        <dbReference type="SAM" id="Coils"/>
    </source>
</evidence>
<accession>G0VC20</accession>
<dbReference type="GeneID" id="96902613"/>
<evidence type="ECO:0000256" key="5">
    <source>
        <dbReference type="ARBA" id="ARBA00019258"/>
    </source>
</evidence>
<keyword evidence="6" id="KW-0810">Translation regulation</keyword>
<dbReference type="eggNOG" id="ENOG502RX9I">
    <property type="taxonomic scope" value="Eukaryota"/>
</dbReference>
<dbReference type="GO" id="GO:0006417">
    <property type="term" value="P:regulation of translation"/>
    <property type="evidence" value="ECO:0007669"/>
    <property type="project" value="UniProtKB-KW"/>
</dbReference>
<gene>
    <name evidence="10" type="primary">NCAS0C00370</name>
    <name evidence="10" type="ordered locus">NCAS_0C00370</name>
</gene>
<comment type="function">
    <text evidence="1">Required for translation of the mitochondrial OLI1 transcript coding for the mitochondrial ATP synthase subunit 9.</text>
</comment>
<reference evidence="10 11" key="1">
    <citation type="journal article" date="2011" name="Proc. Natl. Acad. Sci. U.S.A.">
        <title>Evolutionary erosion of yeast sex chromosomes by mating-type switching accidents.</title>
        <authorList>
            <person name="Gordon J.L."/>
            <person name="Armisen D."/>
            <person name="Proux-Wera E."/>
            <person name="Oheigeartaigh S.S."/>
            <person name="Byrne K.P."/>
            <person name="Wolfe K.H."/>
        </authorList>
    </citation>
    <scope>NUCLEOTIDE SEQUENCE [LARGE SCALE GENOMIC DNA]</scope>
    <source>
        <strain evidence="11">ATCC 76901 / BCRC 22586 / CBS 4309 / NBRC 1992 / NRRL Y-12630</strain>
    </source>
</reference>
<evidence type="ECO:0000313" key="11">
    <source>
        <dbReference type="Proteomes" id="UP000001640"/>
    </source>
</evidence>
<dbReference type="HOGENOM" id="CLU_035070_0_0_1"/>
<dbReference type="EMBL" id="HE576754">
    <property type="protein sequence ID" value="CCC69027.1"/>
    <property type="molecule type" value="Genomic_DNA"/>
</dbReference>
<evidence type="ECO:0000256" key="7">
    <source>
        <dbReference type="ARBA" id="ARBA00022946"/>
    </source>
</evidence>
<dbReference type="RefSeq" id="XP_003675396.1">
    <property type="nucleotide sequence ID" value="XM_003675348.1"/>
</dbReference>
<dbReference type="AlphaFoldDB" id="G0VC20"/>
<dbReference type="GO" id="GO:0005739">
    <property type="term" value="C:mitochondrion"/>
    <property type="evidence" value="ECO:0007669"/>
    <property type="project" value="UniProtKB-SubCell"/>
</dbReference>
<evidence type="ECO:0000256" key="4">
    <source>
        <dbReference type="ARBA" id="ARBA00011657"/>
    </source>
</evidence>
<keyword evidence="9" id="KW-0175">Coiled coil</keyword>
<keyword evidence="7" id="KW-0809">Transit peptide</keyword>
<evidence type="ECO:0000313" key="10">
    <source>
        <dbReference type="EMBL" id="CCC69027.1"/>
    </source>
</evidence>
<evidence type="ECO:0000256" key="2">
    <source>
        <dbReference type="ARBA" id="ARBA00004173"/>
    </source>
</evidence>
<dbReference type="KEGG" id="ncs:NCAS_0C00370"/>
<comment type="similarity">
    <text evidence="3">Belongs to the AEP2 family.</text>
</comment>
<dbReference type="InParanoid" id="G0VC20"/>
<evidence type="ECO:0000256" key="3">
    <source>
        <dbReference type="ARBA" id="ARBA00009790"/>
    </source>
</evidence>
<comment type="subcellular location">
    <subcellularLocation>
        <location evidence="2">Mitochondrion</location>
    </subcellularLocation>
</comment>
<dbReference type="OrthoDB" id="4062665at2759"/>
<comment type="subunit">
    <text evidence="4">Binds to the 5'UTR of the OLI1 mRNA.</text>
</comment>
<keyword evidence="11" id="KW-1185">Reference proteome</keyword>
<evidence type="ECO:0000256" key="1">
    <source>
        <dbReference type="ARBA" id="ARBA00002412"/>
    </source>
</evidence>
<dbReference type="Proteomes" id="UP000001640">
    <property type="component" value="Chromosome 3"/>
</dbReference>
<dbReference type="OMA" id="LQLRCGA"/>
<dbReference type="Pfam" id="PF12921">
    <property type="entry name" value="ATP13"/>
    <property type="match status" value="1"/>
</dbReference>
<keyword evidence="8" id="KW-0496">Mitochondrion</keyword>
<dbReference type="FunCoup" id="G0VC20">
    <property type="interactions" value="53"/>
</dbReference>
<sequence length="495" mass="58223">MNHGRIIITRRIPPLRRGLGTTSRALNSPASSIANATSKEPTISISMDKGTIASNSRVRFSSTLLKKNEFNKYEHFLRGGRIKDLISMILNPMVSIHEHFTLEEYSLFLGKVLSMKDSDVNVNVVFQLFEIYARMYCGEGSLNALQIYDLNKLIKYFIKRDQLKQGQIVLDFIIMKYGGIENMIAHRDLISLNNHLKLKNGSLVKDWKFEGKNLRYLQSRQGRLNYKFLDGWSLLKIADLVLNDPMKCQNVLTNSIIYSLGHLRQVELLDHFIDQMWMQETRPRNGLLYPDTNNIIAIITSYCYNYGNMDKSFDVLDRILEKYSGLKFDKFFWRRLFQWCILTEPNANKGFILGQCWSLMEKQEKVEFDGVLLELLREKIVKVRDVPLALRVLKMIVIELKKVNFINELDMELLLKYQKFVFSKLGEINKTVKAMELLSCDDYTINKENKAFMRAYYFENKREKRKKNKRSNQYDDLQRKYDEMDEEDMIIGKLW</sequence>
<proteinExistence type="inferred from homology"/>
<organism evidence="10 11">
    <name type="scientific">Naumovozyma castellii</name>
    <name type="common">Yeast</name>
    <name type="synonym">Saccharomyces castellii</name>
    <dbReference type="NCBI Taxonomy" id="27288"/>
    <lineage>
        <taxon>Eukaryota</taxon>
        <taxon>Fungi</taxon>
        <taxon>Dikarya</taxon>
        <taxon>Ascomycota</taxon>
        <taxon>Saccharomycotina</taxon>
        <taxon>Saccharomycetes</taxon>
        <taxon>Saccharomycetales</taxon>
        <taxon>Saccharomycetaceae</taxon>
        <taxon>Naumovozyma</taxon>
    </lineage>
</organism>
<dbReference type="InterPro" id="IPR024319">
    <property type="entry name" value="ATPase_expression_mit"/>
</dbReference>
<feature type="coiled-coil region" evidence="9">
    <location>
        <begin position="460"/>
        <end position="487"/>
    </location>
</feature>
<reference key="2">
    <citation type="submission" date="2011-08" db="EMBL/GenBank/DDBJ databases">
        <title>Genome sequence of Naumovozyma castellii.</title>
        <authorList>
            <person name="Gordon J.L."/>
            <person name="Armisen D."/>
            <person name="Proux-Wera E."/>
            <person name="OhEigeartaigh S.S."/>
            <person name="Byrne K.P."/>
            <person name="Wolfe K.H."/>
        </authorList>
    </citation>
    <scope>NUCLEOTIDE SEQUENCE</scope>
    <source>
        <strain>Type strain:CBS 4309</strain>
    </source>
</reference>
<evidence type="ECO:0000256" key="8">
    <source>
        <dbReference type="ARBA" id="ARBA00023128"/>
    </source>
</evidence>
<evidence type="ECO:0000256" key="6">
    <source>
        <dbReference type="ARBA" id="ARBA00022845"/>
    </source>
</evidence>
<protein>
    <recommendedName>
        <fullName evidence="5">ATPase expression protein 2, mitochondrial</fullName>
    </recommendedName>
</protein>
<name>G0VC20_NAUCA</name>